<protein>
    <recommendedName>
        <fullName evidence="9">FAD-binding domain-containing protein</fullName>
    </recommendedName>
</protein>
<dbReference type="Gene3D" id="3.50.50.60">
    <property type="entry name" value="FAD/NAD(P)-binding domain"/>
    <property type="match status" value="1"/>
</dbReference>
<evidence type="ECO:0008006" key="9">
    <source>
        <dbReference type="Google" id="ProtNLM"/>
    </source>
</evidence>
<evidence type="ECO:0000259" key="6">
    <source>
        <dbReference type="Pfam" id="PF07976"/>
    </source>
</evidence>
<dbReference type="InterPro" id="IPR050641">
    <property type="entry name" value="RIFMO-like"/>
</dbReference>
<keyword evidence="4" id="KW-0560">Oxidoreductase</keyword>
<reference evidence="7 8" key="1">
    <citation type="journal article" date="2016" name="Sci. Rep.">
        <title>Penicillium arizonense, a new, genome sequenced fungal species, reveals a high chemical diversity in secreted metabolites.</title>
        <authorList>
            <person name="Grijseels S."/>
            <person name="Nielsen J.C."/>
            <person name="Randelovic M."/>
            <person name="Nielsen J."/>
            <person name="Nielsen K.F."/>
            <person name="Workman M."/>
            <person name="Frisvad J.C."/>
        </authorList>
    </citation>
    <scope>NUCLEOTIDE SEQUENCE [LARGE SCALE GENOMIC DNA]</scope>
    <source>
        <strain evidence="7 8">CBS 141311</strain>
    </source>
</reference>
<dbReference type="PANTHER" id="PTHR43004">
    <property type="entry name" value="TRK SYSTEM POTASSIUM UPTAKE PROTEIN"/>
    <property type="match status" value="1"/>
</dbReference>
<evidence type="ECO:0000256" key="4">
    <source>
        <dbReference type="ARBA" id="ARBA00023002"/>
    </source>
</evidence>
<accession>A0A1F5L568</accession>
<keyword evidence="3" id="KW-0274">FAD</keyword>
<dbReference type="SUPFAM" id="SSF51905">
    <property type="entry name" value="FAD/NAD(P)-binding domain"/>
    <property type="match status" value="1"/>
</dbReference>
<dbReference type="Pfam" id="PF07976">
    <property type="entry name" value="Phe_hydrox_dim"/>
    <property type="match status" value="1"/>
</dbReference>
<dbReference type="InterPro" id="IPR002938">
    <property type="entry name" value="FAD-bd"/>
</dbReference>
<evidence type="ECO:0000259" key="5">
    <source>
        <dbReference type="Pfam" id="PF01494"/>
    </source>
</evidence>
<dbReference type="RefSeq" id="XP_022483525.1">
    <property type="nucleotide sequence ID" value="XM_022636674.1"/>
</dbReference>
<evidence type="ECO:0000256" key="2">
    <source>
        <dbReference type="ARBA" id="ARBA00022630"/>
    </source>
</evidence>
<evidence type="ECO:0000256" key="3">
    <source>
        <dbReference type="ARBA" id="ARBA00022827"/>
    </source>
</evidence>
<dbReference type="InterPro" id="IPR038220">
    <property type="entry name" value="PHOX_C_sf"/>
</dbReference>
<feature type="domain" description="Phenol hydroxylase-like C-terminal dimerisation" evidence="6">
    <location>
        <begin position="390"/>
        <end position="547"/>
    </location>
</feature>
<dbReference type="GeneID" id="34581408"/>
<dbReference type="Proteomes" id="UP000177622">
    <property type="component" value="Unassembled WGS sequence"/>
</dbReference>
<dbReference type="GO" id="GO:0016709">
    <property type="term" value="F:oxidoreductase activity, acting on paired donors, with incorporation or reduction of molecular oxygen, NAD(P)H as one donor, and incorporation of one atom of oxygen"/>
    <property type="evidence" value="ECO:0007669"/>
    <property type="project" value="UniProtKB-ARBA"/>
</dbReference>
<evidence type="ECO:0000313" key="7">
    <source>
        <dbReference type="EMBL" id="OGE48069.1"/>
    </source>
</evidence>
<dbReference type="Pfam" id="PF01494">
    <property type="entry name" value="FAD_binding_3"/>
    <property type="match status" value="1"/>
</dbReference>
<dbReference type="PRINTS" id="PR00420">
    <property type="entry name" value="RNGMNOXGNASE"/>
</dbReference>
<dbReference type="InterPro" id="IPR036188">
    <property type="entry name" value="FAD/NAD-bd_sf"/>
</dbReference>
<dbReference type="SUPFAM" id="SSF54373">
    <property type="entry name" value="FAD-linked reductases, C-terminal domain"/>
    <property type="match status" value="1"/>
</dbReference>
<evidence type="ECO:0000256" key="1">
    <source>
        <dbReference type="ARBA" id="ARBA00007801"/>
    </source>
</evidence>
<dbReference type="SUPFAM" id="SSF52833">
    <property type="entry name" value="Thioredoxin-like"/>
    <property type="match status" value="1"/>
</dbReference>
<proteinExistence type="inferred from homology"/>
<evidence type="ECO:0000313" key="8">
    <source>
        <dbReference type="Proteomes" id="UP000177622"/>
    </source>
</evidence>
<dbReference type="EMBL" id="LXJU01000033">
    <property type="protein sequence ID" value="OGE48069.1"/>
    <property type="molecule type" value="Genomic_DNA"/>
</dbReference>
<comment type="similarity">
    <text evidence="1">Belongs to the PheA/TfdB FAD monooxygenase family.</text>
</comment>
<dbReference type="Gene3D" id="3.40.30.20">
    <property type="match status" value="1"/>
</dbReference>
<dbReference type="InterPro" id="IPR012941">
    <property type="entry name" value="Phe_hydrox_C_dim_dom"/>
</dbReference>
<dbReference type="InterPro" id="IPR036249">
    <property type="entry name" value="Thioredoxin-like_sf"/>
</dbReference>
<dbReference type="STRING" id="1835702.A0A1F5L568"/>
<dbReference type="PANTHER" id="PTHR43004:SF20">
    <property type="entry name" value="2-MONOOXYGENASE, PUTATIVE (AFU_ORTHOLOGUE AFUA_1G13660)-RELATED"/>
    <property type="match status" value="1"/>
</dbReference>
<sequence length="554" mass="61750">MTLTESVTSVLIVGAGPSGLNPKTMEILETFGIHNKVTKRWQPATDEMLWLRGKDERLIRTERLRNKPPNGVRWTHGALQQGDVEEIMKRRVKSLSGVTVHYDTSLCALDIDTSQLSSPDAYPCNVSLQQTREGSTQIERVRSRYVIGADGGKSTTRNLLGFDMLGDQGSSVWGVMDFKGTSDFPDFGATSIIRSDVDGAVDFVRREDGLVRMYVELNKGPGWEKLKRVEITPELISNKCRYLLRPYTLEVNECVWWSAFTATQRLSSGTSKHRRAFLVGDAIHTHSPLIGMGMNISIQDSYNLAWKLAGVIKRQLKPEVLDTYDTERGLVARKLLEADRTCLDLFATPFGSETSSILERAKELMTFLAGRGIRYSDPLLTSPSLQGMGVFKAGETLPDEIITNHATGRAVSLHNCIKADGGWCLIIFAGDVSCPSQIERIHTWAGELNAAQKDPMLKFFGLLDMFLVHCAPWNQINLADFPPIFLPLREVTGRDYDKICLDEGNIYEEAGLDRKSGGIVLVRPDRHIGWVGTLDGFGCLEKYLSRIFEVGVKN</sequence>
<dbReference type="Gene3D" id="3.30.9.10">
    <property type="entry name" value="D-Amino Acid Oxidase, subunit A, domain 2"/>
    <property type="match status" value="1"/>
</dbReference>
<feature type="domain" description="FAD-binding" evidence="5">
    <location>
        <begin position="19"/>
        <end position="337"/>
    </location>
</feature>
<dbReference type="CDD" id="cd02979">
    <property type="entry name" value="PHOX_C"/>
    <property type="match status" value="1"/>
</dbReference>
<comment type="caution">
    <text evidence="7">The sequence shown here is derived from an EMBL/GenBank/DDBJ whole genome shotgun (WGS) entry which is preliminary data.</text>
</comment>
<keyword evidence="2" id="KW-0285">Flavoprotein</keyword>
<organism evidence="7 8">
    <name type="scientific">Penicillium arizonense</name>
    <dbReference type="NCBI Taxonomy" id="1835702"/>
    <lineage>
        <taxon>Eukaryota</taxon>
        <taxon>Fungi</taxon>
        <taxon>Dikarya</taxon>
        <taxon>Ascomycota</taxon>
        <taxon>Pezizomycotina</taxon>
        <taxon>Eurotiomycetes</taxon>
        <taxon>Eurotiomycetidae</taxon>
        <taxon>Eurotiales</taxon>
        <taxon>Aspergillaceae</taxon>
        <taxon>Penicillium</taxon>
    </lineage>
</organism>
<dbReference type="AlphaFoldDB" id="A0A1F5L568"/>
<dbReference type="OrthoDB" id="1716816at2759"/>
<keyword evidence="8" id="KW-1185">Reference proteome</keyword>
<gene>
    <name evidence="7" type="ORF">PENARI_c033G11848</name>
</gene>
<dbReference type="GO" id="GO:0071949">
    <property type="term" value="F:FAD binding"/>
    <property type="evidence" value="ECO:0007669"/>
    <property type="project" value="InterPro"/>
</dbReference>
<name>A0A1F5L568_PENAI</name>